<dbReference type="EMBL" id="GBRH01249435">
    <property type="protein sequence ID" value="JAD48460.1"/>
    <property type="molecule type" value="Transcribed_RNA"/>
</dbReference>
<proteinExistence type="predicted"/>
<reference evidence="1" key="1">
    <citation type="submission" date="2014-09" db="EMBL/GenBank/DDBJ databases">
        <authorList>
            <person name="Magalhaes I.L.F."/>
            <person name="Oliveira U."/>
            <person name="Santos F.R."/>
            <person name="Vidigal T.H.D.A."/>
            <person name="Brescovit A.D."/>
            <person name="Santos A.J."/>
        </authorList>
    </citation>
    <scope>NUCLEOTIDE SEQUENCE</scope>
    <source>
        <tissue evidence="1">Shoot tissue taken approximately 20 cm above the soil surface</tissue>
    </source>
</reference>
<reference evidence="1" key="2">
    <citation type="journal article" date="2015" name="Data Brief">
        <title>Shoot transcriptome of the giant reed, Arundo donax.</title>
        <authorList>
            <person name="Barrero R.A."/>
            <person name="Guerrero F.D."/>
            <person name="Moolhuijzen P."/>
            <person name="Goolsby J.A."/>
            <person name="Tidwell J."/>
            <person name="Bellgard S.E."/>
            <person name="Bellgard M.I."/>
        </authorList>
    </citation>
    <scope>NUCLEOTIDE SEQUENCE</scope>
    <source>
        <tissue evidence="1">Shoot tissue taken approximately 20 cm above the soil surface</tissue>
    </source>
</reference>
<sequence>MFIAEIALNRKKNSGCPVNKCTLYVIQCCFLQFTIEFAVVLALHAHQDCKSQLCAFVSRNKKL</sequence>
<name>A0A0A9ICN8_ARUDO</name>
<evidence type="ECO:0000313" key="1">
    <source>
        <dbReference type="EMBL" id="JAD48460.1"/>
    </source>
</evidence>
<accession>A0A0A9ICN8</accession>
<dbReference type="AlphaFoldDB" id="A0A0A9ICN8"/>
<protein>
    <submittedName>
        <fullName evidence="1">Uncharacterized protein</fullName>
    </submittedName>
</protein>
<organism evidence="1">
    <name type="scientific">Arundo donax</name>
    <name type="common">Giant reed</name>
    <name type="synonym">Donax arundinaceus</name>
    <dbReference type="NCBI Taxonomy" id="35708"/>
    <lineage>
        <taxon>Eukaryota</taxon>
        <taxon>Viridiplantae</taxon>
        <taxon>Streptophyta</taxon>
        <taxon>Embryophyta</taxon>
        <taxon>Tracheophyta</taxon>
        <taxon>Spermatophyta</taxon>
        <taxon>Magnoliopsida</taxon>
        <taxon>Liliopsida</taxon>
        <taxon>Poales</taxon>
        <taxon>Poaceae</taxon>
        <taxon>PACMAD clade</taxon>
        <taxon>Arundinoideae</taxon>
        <taxon>Arundineae</taxon>
        <taxon>Arundo</taxon>
    </lineage>
</organism>